<sequence>MGNVSSLENKVDELTALVRMENVSRECRLTCFIETWLQDSLPDTCISVDGFKEEAENHREKRKEERAAAAHVHQQQVVSYWSCYCERKSLLQGY</sequence>
<proteinExistence type="predicted"/>
<dbReference type="Proteomes" id="UP000503349">
    <property type="component" value="Chromosome 1"/>
</dbReference>
<protein>
    <submittedName>
        <fullName evidence="1">Uncharacterized protein</fullName>
    </submittedName>
</protein>
<reference evidence="2" key="2">
    <citation type="submission" date="2019-02" db="EMBL/GenBank/DDBJ databases">
        <title>Opniocepnalus argus Var Kimnra genome.</title>
        <authorList>
            <person name="Zhou C."/>
            <person name="Xiao S."/>
        </authorList>
    </citation>
    <scope>NUCLEOTIDE SEQUENCE [LARGE SCALE GENOMIC DNA]</scope>
</reference>
<organism evidence="1 2">
    <name type="scientific">Channa argus</name>
    <name type="common">Northern snakehead</name>
    <name type="synonym">Ophicephalus argus</name>
    <dbReference type="NCBI Taxonomy" id="215402"/>
    <lineage>
        <taxon>Eukaryota</taxon>
        <taxon>Metazoa</taxon>
        <taxon>Chordata</taxon>
        <taxon>Craniata</taxon>
        <taxon>Vertebrata</taxon>
        <taxon>Euteleostomi</taxon>
        <taxon>Actinopterygii</taxon>
        <taxon>Neopterygii</taxon>
        <taxon>Teleostei</taxon>
        <taxon>Neoteleostei</taxon>
        <taxon>Acanthomorphata</taxon>
        <taxon>Anabantaria</taxon>
        <taxon>Anabantiformes</taxon>
        <taxon>Channoidei</taxon>
        <taxon>Channidae</taxon>
        <taxon>Channa</taxon>
    </lineage>
</organism>
<keyword evidence="2" id="KW-1185">Reference proteome</keyword>
<evidence type="ECO:0000313" key="1">
    <source>
        <dbReference type="EMBL" id="KAF3707339.1"/>
    </source>
</evidence>
<reference evidence="1 2" key="1">
    <citation type="submission" date="2019-02" db="EMBL/GenBank/DDBJ databases">
        <title>Opniocepnalus argus genome.</title>
        <authorList>
            <person name="Zhou C."/>
            <person name="Xiao S."/>
        </authorList>
    </citation>
    <scope>NUCLEOTIDE SEQUENCE [LARGE SCALE GENOMIC DNA]</scope>
    <source>
        <strain evidence="1">OARG1902GOOAL</strain>
        <tissue evidence="1">Muscle</tissue>
    </source>
</reference>
<gene>
    <name evidence="1" type="ORF">EXN66_Car000512</name>
</gene>
<evidence type="ECO:0000313" key="2">
    <source>
        <dbReference type="Proteomes" id="UP000503349"/>
    </source>
</evidence>
<accession>A0A6G1QYF1</accession>
<name>A0A6G1QYF1_CHAAH</name>
<dbReference type="EMBL" id="CM015712">
    <property type="protein sequence ID" value="KAF3707339.1"/>
    <property type="molecule type" value="Genomic_DNA"/>
</dbReference>
<dbReference type="AlphaFoldDB" id="A0A6G1QYF1"/>